<protein>
    <submittedName>
        <fullName evidence="2">Uncharacterized protein LOC116305649 isoform X1</fullName>
    </submittedName>
</protein>
<accession>A0A6P8J0N6</accession>
<dbReference type="InParanoid" id="A0A6P8J0N6"/>
<dbReference type="OrthoDB" id="5954050at2759"/>
<dbReference type="InterPro" id="IPR009011">
    <property type="entry name" value="Man6P_isomerase_rcpt-bd_dom_sf"/>
</dbReference>
<name>A0A6P8J0N6_ACTTE</name>
<evidence type="ECO:0000313" key="1">
    <source>
        <dbReference type="Proteomes" id="UP000515163"/>
    </source>
</evidence>
<gene>
    <name evidence="2" type="primary">LOC116305649</name>
</gene>
<dbReference type="SUPFAM" id="SSF50911">
    <property type="entry name" value="Mannose 6-phosphate receptor domain"/>
    <property type="match status" value="1"/>
</dbReference>
<dbReference type="KEGG" id="aten:116305649"/>
<reference evidence="2" key="1">
    <citation type="submission" date="2025-08" db="UniProtKB">
        <authorList>
            <consortium name="RefSeq"/>
        </authorList>
    </citation>
    <scope>IDENTIFICATION</scope>
    <source>
        <tissue evidence="2">Tentacle</tissue>
    </source>
</reference>
<organism evidence="1 2">
    <name type="scientific">Actinia tenebrosa</name>
    <name type="common">Australian red waratah sea anemone</name>
    <dbReference type="NCBI Taxonomy" id="6105"/>
    <lineage>
        <taxon>Eukaryota</taxon>
        <taxon>Metazoa</taxon>
        <taxon>Cnidaria</taxon>
        <taxon>Anthozoa</taxon>
        <taxon>Hexacorallia</taxon>
        <taxon>Actiniaria</taxon>
        <taxon>Actiniidae</taxon>
        <taxon>Actinia</taxon>
    </lineage>
</organism>
<dbReference type="GeneID" id="116305649"/>
<keyword evidence="1" id="KW-1185">Reference proteome</keyword>
<dbReference type="AlphaFoldDB" id="A0A6P8J0N6"/>
<evidence type="ECO:0000313" key="2">
    <source>
        <dbReference type="RefSeq" id="XP_031571460.1"/>
    </source>
</evidence>
<dbReference type="RefSeq" id="XP_031571460.1">
    <property type="nucleotide sequence ID" value="XM_031715600.1"/>
</dbReference>
<proteinExistence type="predicted"/>
<dbReference type="Proteomes" id="UP000515163">
    <property type="component" value="Unplaced"/>
</dbReference>
<sequence length="191" mass="21004">MAWLTSLPSVRPCIPLDVKAKLLTNVALNSTDKSGLVQVIDQNNFQKNFHVVKDGSISVLQEFRFTGIPDTVIPIYTFDWNPCTPLKTEGPCQGSNACQHTPDLFPVGKPNTTFSVNPDGTVLITYEKVTYEDHGRKLQVTLKCDATEKGSFVDGISEYGVGTESIYVGTFTSRCACPDVCPMYESVDLKK</sequence>
<dbReference type="Gene3D" id="2.70.130.10">
    <property type="entry name" value="Mannose-6-phosphate receptor binding domain"/>
    <property type="match status" value="1"/>
</dbReference>